<gene>
    <name evidence="6" type="primary">rsmH</name>
    <name evidence="7" type="ORF">COX02_00040</name>
</gene>
<dbReference type="AlphaFoldDB" id="A0A2H0BLC9"/>
<comment type="function">
    <text evidence="6">Specifically methylates the N4 position of cytidine in position 1402 (C1402) of 16S rRNA.</text>
</comment>
<dbReference type="GO" id="GO:0070475">
    <property type="term" value="P:rRNA base methylation"/>
    <property type="evidence" value="ECO:0007669"/>
    <property type="project" value="UniProtKB-UniRule"/>
</dbReference>
<dbReference type="Gene3D" id="1.10.150.170">
    <property type="entry name" value="Putative methyltransferase TM0872, insert domain"/>
    <property type="match status" value="1"/>
</dbReference>
<dbReference type="Gene3D" id="3.40.50.150">
    <property type="entry name" value="Vaccinia Virus protein VP39"/>
    <property type="match status" value="1"/>
</dbReference>
<dbReference type="PANTHER" id="PTHR11265:SF0">
    <property type="entry name" value="12S RRNA N4-METHYLCYTIDINE METHYLTRANSFERASE"/>
    <property type="match status" value="1"/>
</dbReference>
<keyword evidence="3 6" id="KW-0489">Methyltransferase</keyword>
<keyword evidence="2 6" id="KW-0698">rRNA processing</keyword>
<comment type="similarity">
    <text evidence="1 6">Belongs to the methyltransferase superfamily. RsmH family.</text>
</comment>
<protein>
    <recommendedName>
        <fullName evidence="6">Ribosomal RNA small subunit methyltransferase H</fullName>
        <ecNumber evidence="6">2.1.1.199</ecNumber>
    </recommendedName>
    <alternativeName>
        <fullName evidence="6">16S rRNA m(4)C1402 methyltransferase</fullName>
    </alternativeName>
    <alternativeName>
        <fullName evidence="6">rRNA (cytosine-N(4)-)-methyltransferase RsmH</fullName>
    </alternativeName>
</protein>
<feature type="binding site" evidence="6">
    <location>
        <position position="51"/>
    </location>
    <ligand>
        <name>S-adenosyl-L-methionine</name>
        <dbReference type="ChEBI" id="CHEBI:59789"/>
    </ligand>
</feature>
<dbReference type="GO" id="GO:0005737">
    <property type="term" value="C:cytoplasm"/>
    <property type="evidence" value="ECO:0007669"/>
    <property type="project" value="UniProtKB-SubCell"/>
</dbReference>
<feature type="binding site" evidence="6">
    <location>
        <position position="99"/>
    </location>
    <ligand>
        <name>S-adenosyl-L-methionine</name>
        <dbReference type="ChEBI" id="CHEBI:59789"/>
    </ligand>
</feature>
<evidence type="ECO:0000256" key="4">
    <source>
        <dbReference type="ARBA" id="ARBA00022679"/>
    </source>
</evidence>
<comment type="caution">
    <text evidence="7">The sequence shown here is derived from an EMBL/GenBank/DDBJ whole genome shotgun (WGS) entry which is preliminary data.</text>
</comment>
<dbReference type="NCBIfam" id="TIGR00006">
    <property type="entry name" value="16S rRNA (cytosine(1402)-N(4))-methyltransferase RsmH"/>
    <property type="match status" value="1"/>
</dbReference>
<reference evidence="7 8" key="1">
    <citation type="submission" date="2017-09" db="EMBL/GenBank/DDBJ databases">
        <title>Depth-based differentiation of microbial function through sediment-hosted aquifers and enrichment of novel symbionts in the deep terrestrial subsurface.</title>
        <authorList>
            <person name="Probst A.J."/>
            <person name="Ladd B."/>
            <person name="Jarett J.K."/>
            <person name="Geller-Mcgrath D.E."/>
            <person name="Sieber C.M."/>
            <person name="Emerson J.B."/>
            <person name="Anantharaman K."/>
            <person name="Thomas B.C."/>
            <person name="Malmstrom R."/>
            <person name="Stieglmeier M."/>
            <person name="Klingl A."/>
            <person name="Woyke T."/>
            <person name="Ryan C.M."/>
            <person name="Banfield J.F."/>
        </authorList>
    </citation>
    <scope>NUCLEOTIDE SEQUENCE [LARGE SCALE GENOMIC DNA]</scope>
    <source>
        <strain evidence="7">CG22_combo_CG10-13_8_21_14_all_37_9</strain>
    </source>
</reference>
<feature type="binding site" evidence="6">
    <location>
        <begin position="31"/>
        <end position="33"/>
    </location>
    <ligand>
        <name>S-adenosyl-L-methionine</name>
        <dbReference type="ChEBI" id="CHEBI:59789"/>
    </ligand>
</feature>
<name>A0A2H0BLC9_9BACT</name>
<dbReference type="Pfam" id="PF01795">
    <property type="entry name" value="Methyltransf_5"/>
    <property type="match status" value="1"/>
</dbReference>
<feature type="binding site" evidence="6">
    <location>
        <position position="106"/>
    </location>
    <ligand>
        <name>S-adenosyl-L-methionine</name>
        <dbReference type="ChEBI" id="CHEBI:59789"/>
    </ligand>
</feature>
<comment type="subcellular location">
    <subcellularLocation>
        <location evidence="6">Cytoplasm</location>
    </subcellularLocation>
</comment>
<dbReference type="PIRSF" id="PIRSF004486">
    <property type="entry name" value="MraW"/>
    <property type="match status" value="1"/>
</dbReference>
<evidence type="ECO:0000313" key="8">
    <source>
        <dbReference type="Proteomes" id="UP000229334"/>
    </source>
</evidence>
<evidence type="ECO:0000256" key="3">
    <source>
        <dbReference type="ARBA" id="ARBA00022603"/>
    </source>
</evidence>
<organism evidence="7 8">
    <name type="scientific">Candidatus Vogelbacteria bacterium CG22_combo_CG10-13_8_21_14_all_37_9</name>
    <dbReference type="NCBI Taxonomy" id="1975046"/>
    <lineage>
        <taxon>Bacteria</taxon>
        <taxon>Candidatus Vogeliibacteriota</taxon>
    </lineage>
</organism>
<dbReference type="SUPFAM" id="SSF53335">
    <property type="entry name" value="S-adenosyl-L-methionine-dependent methyltransferases"/>
    <property type="match status" value="1"/>
</dbReference>
<dbReference type="Proteomes" id="UP000229334">
    <property type="component" value="Unassembled WGS sequence"/>
</dbReference>
<dbReference type="EC" id="2.1.1.199" evidence="6"/>
<dbReference type="InterPro" id="IPR029063">
    <property type="entry name" value="SAM-dependent_MTases_sf"/>
</dbReference>
<dbReference type="PANTHER" id="PTHR11265">
    <property type="entry name" value="S-ADENOSYL-METHYLTRANSFERASE MRAW"/>
    <property type="match status" value="1"/>
</dbReference>
<comment type="catalytic activity">
    <reaction evidence="6">
        <text>cytidine(1402) in 16S rRNA + S-adenosyl-L-methionine = N(4)-methylcytidine(1402) in 16S rRNA + S-adenosyl-L-homocysteine + H(+)</text>
        <dbReference type="Rhea" id="RHEA:42928"/>
        <dbReference type="Rhea" id="RHEA-COMP:10286"/>
        <dbReference type="Rhea" id="RHEA-COMP:10287"/>
        <dbReference type="ChEBI" id="CHEBI:15378"/>
        <dbReference type="ChEBI" id="CHEBI:57856"/>
        <dbReference type="ChEBI" id="CHEBI:59789"/>
        <dbReference type="ChEBI" id="CHEBI:74506"/>
        <dbReference type="ChEBI" id="CHEBI:82748"/>
        <dbReference type="EC" id="2.1.1.199"/>
    </reaction>
</comment>
<dbReference type="InterPro" id="IPR023397">
    <property type="entry name" value="SAM-dep_MeTrfase_MraW_recog"/>
</dbReference>
<keyword evidence="5 6" id="KW-0949">S-adenosyl-L-methionine</keyword>
<evidence type="ECO:0000256" key="6">
    <source>
        <dbReference type="HAMAP-Rule" id="MF_01007"/>
    </source>
</evidence>
<keyword evidence="6" id="KW-0963">Cytoplasm</keyword>
<dbReference type="HAMAP" id="MF_01007">
    <property type="entry name" value="16SrRNA_methyltr_H"/>
    <property type="match status" value="1"/>
</dbReference>
<evidence type="ECO:0000313" key="7">
    <source>
        <dbReference type="EMBL" id="PIP58477.1"/>
    </source>
</evidence>
<evidence type="ECO:0000256" key="2">
    <source>
        <dbReference type="ARBA" id="ARBA00022552"/>
    </source>
</evidence>
<dbReference type="EMBL" id="PCSX01000002">
    <property type="protein sequence ID" value="PIP58477.1"/>
    <property type="molecule type" value="Genomic_DNA"/>
</dbReference>
<dbReference type="InterPro" id="IPR002903">
    <property type="entry name" value="RsmH"/>
</dbReference>
<accession>A0A2H0BLC9</accession>
<sequence length="297" mass="32361">MAHLPVLLQSTIESLNLKPGSRVLDATLGNGGHALLLSEKIGPSGLLVGLDADAESLKRATATLKNSPTPTHLIQANFRDLEKVMTEAKLGPFEAILFDLGWSSDQLEMSGRGFSFLRDEPLLMTLNNQPLADDTTAYTIVNDWSEESLSTILTGFGEERFAKAIAKAIVTARAEKPIKSTFDLVAIIEASVPIWYQKRKINSATKTFQALRMAVNSELDSLSAGLVGAWNVLSPGGRLAVISFHSLEARLVKNFFRAKVISAEASLVSKHVIKPERTEVLSNPRSRSAQLRVLKKN</sequence>
<keyword evidence="4 6" id="KW-0808">Transferase</keyword>
<dbReference type="GO" id="GO:0071424">
    <property type="term" value="F:rRNA (cytosine-N4-)-methyltransferase activity"/>
    <property type="evidence" value="ECO:0007669"/>
    <property type="project" value="UniProtKB-UniRule"/>
</dbReference>
<evidence type="ECO:0000256" key="5">
    <source>
        <dbReference type="ARBA" id="ARBA00022691"/>
    </source>
</evidence>
<evidence type="ECO:0000256" key="1">
    <source>
        <dbReference type="ARBA" id="ARBA00010396"/>
    </source>
</evidence>
<feature type="binding site" evidence="6">
    <location>
        <position position="78"/>
    </location>
    <ligand>
        <name>S-adenosyl-L-methionine</name>
        <dbReference type="ChEBI" id="CHEBI:59789"/>
    </ligand>
</feature>
<dbReference type="SUPFAM" id="SSF81799">
    <property type="entry name" value="Putative methyltransferase TM0872, insert domain"/>
    <property type="match status" value="1"/>
</dbReference>
<proteinExistence type="inferred from homology"/>